<dbReference type="InterPro" id="IPR024079">
    <property type="entry name" value="MetalloPept_cat_dom_sf"/>
</dbReference>
<evidence type="ECO:0000259" key="1">
    <source>
        <dbReference type="Pfam" id="PF05649"/>
    </source>
</evidence>
<feature type="non-terminal residue" evidence="2">
    <location>
        <position position="238"/>
    </location>
</feature>
<dbReference type="Pfam" id="PF05649">
    <property type="entry name" value="Peptidase_M13_N"/>
    <property type="match status" value="1"/>
</dbReference>
<feature type="domain" description="Peptidase M13 N-terminal" evidence="1">
    <location>
        <begin position="2"/>
        <end position="226"/>
    </location>
</feature>
<dbReference type="AlphaFoldDB" id="A0A8S3ID58"/>
<reference evidence="2" key="1">
    <citation type="submission" date="2021-02" db="EMBL/GenBank/DDBJ databases">
        <authorList>
            <person name="Nowell W R."/>
        </authorList>
    </citation>
    <scope>NUCLEOTIDE SEQUENCE</scope>
</reference>
<dbReference type="GO" id="GO:0005886">
    <property type="term" value="C:plasma membrane"/>
    <property type="evidence" value="ECO:0007669"/>
    <property type="project" value="TreeGrafter"/>
</dbReference>
<dbReference type="GO" id="GO:0016485">
    <property type="term" value="P:protein processing"/>
    <property type="evidence" value="ECO:0007669"/>
    <property type="project" value="TreeGrafter"/>
</dbReference>
<dbReference type="SUPFAM" id="SSF55486">
    <property type="entry name" value="Metalloproteases ('zincins'), catalytic domain"/>
    <property type="match status" value="1"/>
</dbReference>
<feature type="non-terminal residue" evidence="2">
    <location>
        <position position="1"/>
    </location>
</feature>
<evidence type="ECO:0000313" key="2">
    <source>
        <dbReference type="EMBL" id="CAF5195950.1"/>
    </source>
</evidence>
<name>A0A8S3ID58_9BILA</name>
<dbReference type="InterPro" id="IPR000718">
    <property type="entry name" value="Peptidase_M13"/>
</dbReference>
<dbReference type="Proteomes" id="UP000676336">
    <property type="component" value="Unassembled WGS sequence"/>
</dbReference>
<dbReference type="Gene3D" id="1.10.1380.10">
    <property type="entry name" value="Neutral endopeptidase , domain2"/>
    <property type="match status" value="1"/>
</dbReference>
<dbReference type="InterPro" id="IPR008753">
    <property type="entry name" value="Peptidase_M13_N"/>
</dbReference>
<dbReference type="InterPro" id="IPR042089">
    <property type="entry name" value="Peptidase_M13_dom_2"/>
</dbReference>
<sequence length="238" mass="27089">EPCEDFYHFVCGTWIKNSRIPDDADAINTFYALRTQLDYNVVDILTPPPSNEKAEPTALDNARVLYNSCINEQNIEDEGTDTILSIVNNEFGGWPILEGSSWDNSTFNLFNLLLKLRKYNNDIIFGIGTSVDEKNSEKYDLVIGQSDIGLGQRQYYSNESKITIAYREFIRDLAKELSDDTSMVDTDVNEIFAFEKEIAKHYWTSEDRRGRPNGTIRTTVGKLTDLLKTSVSSVIMHT</sequence>
<dbReference type="GO" id="GO:0004222">
    <property type="term" value="F:metalloendopeptidase activity"/>
    <property type="evidence" value="ECO:0007669"/>
    <property type="project" value="InterPro"/>
</dbReference>
<accession>A0A8S3ID58</accession>
<proteinExistence type="predicted"/>
<evidence type="ECO:0000313" key="3">
    <source>
        <dbReference type="Proteomes" id="UP000676336"/>
    </source>
</evidence>
<protein>
    <recommendedName>
        <fullName evidence="1">Peptidase M13 N-terminal domain-containing protein</fullName>
    </recommendedName>
</protein>
<dbReference type="PANTHER" id="PTHR11733">
    <property type="entry name" value="ZINC METALLOPROTEASE FAMILY M13 NEPRILYSIN-RELATED"/>
    <property type="match status" value="1"/>
</dbReference>
<comment type="caution">
    <text evidence="2">The sequence shown here is derived from an EMBL/GenBank/DDBJ whole genome shotgun (WGS) entry which is preliminary data.</text>
</comment>
<dbReference type="Gene3D" id="3.40.390.10">
    <property type="entry name" value="Collagenase (Catalytic Domain)"/>
    <property type="match status" value="1"/>
</dbReference>
<gene>
    <name evidence="2" type="ORF">SMN809_LOCUS73982</name>
</gene>
<dbReference type="PROSITE" id="PS51885">
    <property type="entry name" value="NEPRILYSIN"/>
    <property type="match status" value="1"/>
</dbReference>
<organism evidence="2 3">
    <name type="scientific">Rotaria magnacalcarata</name>
    <dbReference type="NCBI Taxonomy" id="392030"/>
    <lineage>
        <taxon>Eukaryota</taxon>
        <taxon>Metazoa</taxon>
        <taxon>Spiralia</taxon>
        <taxon>Gnathifera</taxon>
        <taxon>Rotifera</taxon>
        <taxon>Eurotatoria</taxon>
        <taxon>Bdelloidea</taxon>
        <taxon>Philodinida</taxon>
        <taxon>Philodinidae</taxon>
        <taxon>Rotaria</taxon>
    </lineage>
</organism>
<dbReference type="EMBL" id="CAJOBI010329144">
    <property type="protein sequence ID" value="CAF5195950.1"/>
    <property type="molecule type" value="Genomic_DNA"/>
</dbReference>
<dbReference type="PANTHER" id="PTHR11733:SF208">
    <property type="entry name" value="PEPTIDASE M13 C-TERMINAL DOMAIN-CONTAINING PROTEIN"/>
    <property type="match status" value="1"/>
</dbReference>